<evidence type="ECO:0000256" key="2">
    <source>
        <dbReference type="PIRNR" id="PIRNR006241"/>
    </source>
</evidence>
<sequence length="255" mass="28237">MPKFAANLSMLFAELPYLERFRAAAEAGFEAVEVLFPYDVAAKETQRALLSNGLELLLINAPPPNYTGGEPGWAALPGGSDRFQRDVRRVLRYSEVLKAQRIHIMAGVASGDEARKTFVENLRWAADFAPYQQFTIEPLNQGDRPGYFLDDYNLAAEILDEVGRHNVQLQYDAYHAQMIHGDALKVWETFGDRASHVQVAAAPSRCEPGAGPVDFAALFTAIDNSGYEGWVSAEYTPSTKRTEESLGWMPAFEAA</sequence>
<dbReference type="PANTHER" id="PTHR43489">
    <property type="entry name" value="ISOMERASE"/>
    <property type="match status" value="1"/>
</dbReference>
<dbReference type="PIRSF" id="PIRSF006241">
    <property type="entry name" value="HyI"/>
    <property type="match status" value="1"/>
</dbReference>
<dbReference type="OrthoDB" id="9786584at2"/>
<dbReference type="InterPro" id="IPR036237">
    <property type="entry name" value="Xyl_isomerase-like_sf"/>
</dbReference>
<dbReference type="Proteomes" id="UP000052022">
    <property type="component" value="Unassembled WGS sequence"/>
</dbReference>
<dbReference type="STRING" id="928856.SAMN04488049_10148"/>
<gene>
    <name evidence="5" type="primary">ygbM</name>
    <name evidence="5" type="ORF">TRM7557_02670</name>
</gene>
<evidence type="ECO:0000256" key="1">
    <source>
        <dbReference type="ARBA" id="ARBA00023235"/>
    </source>
</evidence>
<keyword evidence="1 2" id="KW-0413">Isomerase</keyword>
<evidence type="ECO:0000313" key="6">
    <source>
        <dbReference type="Proteomes" id="UP000052022"/>
    </source>
</evidence>
<keyword evidence="6" id="KW-1185">Reference proteome</keyword>
<comment type="similarity">
    <text evidence="2">Belongs to the hyi family.</text>
</comment>
<dbReference type="InterPro" id="IPR013022">
    <property type="entry name" value="Xyl_isomerase-like_TIM-brl"/>
</dbReference>
<feature type="active site" description="Proton donor/acceptor" evidence="3">
    <location>
        <position position="234"/>
    </location>
</feature>
<name>A0A0N7M0B1_9RHOB</name>
<dbReference type="RefSeq" id="WP_058290667.1">
    <property type="nucleotide sequence ID" value="NZ_CYSD01000037.1"/>
</dbReference>
<dbReference type="InterPro" id="IPR050417">
    <property type="entry name" value="Sugar_Epim/Isomerase"/>
</dbReference>
<accession>A0A0N7M0B1</accession>
<keyword evidence="5" id="KW-0670">Pyruvate</keyword>
<evidence type="ECO:0000259" key="4">
    <source>
        <dbReference type="Pfam" id="PF01261"/>
    </source>
</evidence>
<dbReference type="EC" id="5.3.1.22" evidence="5"/>
<dbReference type="SUPFAM" id="SSF51658">
    <property type="entry name" value="Xylose isomerase-like"/>
    <property type="match status" value="1"/>
</dbReference>
<dbReference type="InterPro" id="IPR026040">
    <property type="entry name" value="HyI-like"/>
</dbReference>
<feature type="domain" description="Xylose isomerase-like TIM barrel" evidence="4">
    <location>
        <begin position="21"/>
        <end position="250"/>
    </location>
</feature>
<evidence type="ECO:0000256" key="3">
    <source>
        <dbReference type="PIRSR" id="PIRSR006241-50"/>
    </source>
</evidence>
<organism evidence="5 6">
    <name type="scientific">Tritonibacter multivorans</name>
    <dbReference type="NCBI Taxonomy" id="928856"/>
    <lineage>
        <taxon>Bacteria</taxon>
        <taxon>Pseudomonadati</taxon>
        <taxon>Pseudomonadota</taxon>
        <taxon>Alphaproteobacteria</taxon>
        <taxon>Rhodobacterales</taxon>
        <taxon>Paracoccaceae</taxon>
        <taxon>Tritonibacter</taxon>
    </lineage>
</organism>
<dbReference type="Gene3D" id="3.20.20.150">
    <property type="entry name" value="Divalent-metal-dependent TIM barrel enzymes"/>
    <property type="match status" value="1"/>
</dbReference>
<protein>
    <submittedName>
        <fullName evidence="5">Putative hydroxypyruvate isomerase YgbM</fullName>
        <ecNumber evidence="5">5.3.1.22</ecNumber>
    </submittedName>
</protein>
<dbReference type="PANTHER" id="PTHR43489:SF6">
    <property type="entry name" value="HYDROXYPYRUVATE ISOMERASE-RELATED"/>
    <property type="match status" value="1"/>
</dbReference>
<dbReference type="EMBL" id="CYSD01000037">
    <property type="protein sequence ID" value="CUH79969.1"/>
    <property type="molecule type" value="Genomic_DNA"/>
</dbReference>
<evidence type="ECO:0000313" key="5">
    <source>
        <dbReference type="EMBL" id="CUH79969.1"/>
    </source>
</evidence>
<feature type="active site" description="Proton donor/acceptor" evidence="3">
    <location>
        <position position="137"/>
    </location>
</feature>
<proteinExistence type="inferred from homology"/>
<dbReference type="AlphaFoldDB" id="A0A0N7M0B1"/>
<dbReference type="GO" id="GO:0008903">
    <property type="term" value="F:hydroxypyruvate isomerase activity"/>
    <property type="evidence" value="ECO:0007669"/>
    <property type="project" value="UniProtKB-EC"/>
</dbReference>
<dbReference type="Pfam" id="PF01261">
    <property type="entry name" value="AP_endonuc_2"/>
    <property type="match status" value="1"/>
</dbReference>
<reference evidence="5 6" key="1">
    <citation type="submission" date="2015-09" db="EMBL/GenBank/DDBJ databases">
        <authorList>
            <consortium name="Swine Surveillance"/>
        </authorList>
    </citation>
    <scope>NUCLEOTIDE SEQUENCE [LARGE SCALE GENOMIC DNA]</scope>
    <source>
        <strain evidence="5 6">CECT 7557</strain>
    </source>
</reference>
<dbReference type="GO" id="GO:0046487">
    <property type="term" value="P:glyoxylate metabolic process"/>
    <property type="evidence" value="ECO:0007669"/>
    <property type="project" value="TreeGrafter"/>
</dbReference>